<keyword evidence="3" id="KW-1185">Reference proteome</keyword>
<organism evidence="2 3">
    <name type="scientific">Hydnum rufescens UP504</name>
    <dbReference type="NCBI Taxonomy" id="1448309"/>
    <lineage>
        <taxon>Eukaryota</taxon>
        <taxon>Fungi</taxon>
        <taxon>Dikarya</taxon>
        <taxon>Basidiomycota</taxon>
        <taxon>Agaricomycotina</taxon>
        <taxon>Agaricomycetes</taxon>
        <taxon>Cantharellales</taxon>
        <taxon>Hydnaceae</taxon>
        <taxon>Hydnum</taxon>
    </lineage>
</organism>
<dbReference type="AlphaFoldDB" id="A0A9P6DS51"/>
<gene>
    <name evidence="2" type="ORF">BS47DRAFT_1397199</name>
</gene>
<sequence>MSKSSPSRNGLGNLEKSMTRYSEHVKLLGDHIKTGKLHIATAHLPSNNEPATEYEYPILSAYLRMRATFIDVFLELFNKLACTKSVPVCDSAELVSSIHSRVEEITISDPANSPTAEEVGAITLALSVHQEPEHILNGIHLMSSRHSRENYNDFEKSKAPDPMARSSFYHNRRADVKERSTSDPQLAEPMNLVKHLSQLAETNYLTMHSPFTKDATARDGYPIPQCPSDPRTSNLSISRPGNRNEIAMLTAQVPECAKLLILSKNHVKTRKMNWMKPHLPRTRDSNVKFLNLLSDTSVHIPVEFLEVKSKVTAQILHREKPTLNDWKLELSLTRPEFLPNRADSKYSRLQGFLEIKVLNRW</sequence>
<proteinExistence type="predicted"/>
<reference evidence="2" key="1">
    <citation type="journal article" date="2020" name="Nat. Commun.">
        <title>Large-scale genome sequencing of mycorrhizal fungi provides insights into the early evolution of symbiotic traits.</title>
        <authorList>
            <person name="Miyauchi S."/>
            <person name="Kiss E."/>
            <person name="Kuo A."/>
            <person name="Drula E."/>
            <person name="Kohler A."/>
            <person name="Sanchez-Garcia M."/>
            <person name="Morin E."/>
            <person name="Andreopoulos B."/>
            <person name="Barry K.W."/>
            <person name="Bonito G."/>
            <person name="Buee M."/>
            <person name="Carver A."/>
            <person name="Chen C."/>
            <person name="Cichocki N."/>
            <person name="Clum A."/>
            <person name="Culley D."/>
            <person name="Crous P.W."/>
            <person name="Fauchery L."/>
            <person name="Girlanda M."/>
            <person name="Hayes R.D."/>
            <person name="Keri Z."/>
            <person name="LaButti K."/>
            <person name="Lipzen A."/>
            <person name="Lombard V."/>
            <person name="Magnuson J."/>
            <person name="Maillard F."/>
            <person name="Murat C."/>
            <person name="Nolan M."/>
            <person name="Ohm R.A."/>
            <person name="Pangilinan J."/>
            <person name="Pereira M.F."/>
            <person name="Perotto S."/>
            <person name="Peter M."/>
            <person name="Pfister S."/>
            <person name="Riley R."/>
            <person name="Sitrit Y."/>
            <person name="Stielow J.B."/>
            <person name="Szollosi G."/>
            <person name="Zifcakova L."/>
            <person name="Stursova M."/>
            <person name="Spatafora J.W."/>
            <person name="Tedersoo L."/>
            <person name="Vaario L.M."/>
            <person name="Yamada A."/>
            <person name="Yan M."/>
            <person name="Wang P."/>
            <person name="Xu J."/>
            <person name="Bruns T."/>
            <person name="Baldrian P."/>
            <person name="Vilgalys R."/>
            <person name="Dunand C."/>
            <person name="Henrissat B."/>
            <person name="Grigoriev I.V."/>
            <person name="Hibbett D."/>
            <person name="Nagy L.G."/>
            <person name="Martin F.M."/>
        </authorList>
    </citation>
    <scope>NUCLEOTIDE SEQUENCE</scope>
    <source>
        <strain evidence="2">UP504</strain>
    </source>
</reference>
<accession>A0A9P6DS51</accession>
<feature type="region of interest" description="Disordered" evidence="1">
    <location>
        <begin position="154"/>
        <end position="183"/>
    </location>
</feature>
<feature type="compositionally biased region" description="Basic and acidic residues" evidence="1">
    <location>
        <begin position="172"/>
        <end position="181"/>
    </location>
</feature>
<dbReference type="Proteomes" id="UP000886523">
    <property type="component" value="Unassembled WGS sequence"/>
</dbReference>
<protein>
    <submittedName>
        <fullName evidence="2">Uncharacterized protein</fullName>
    </submittedName>
</protein>
<evidence type="ECO:0000313" key="3">
    <source>
        <dbReference type="Proteomes" id="UP000886523"/>
    </source>
</evidence>
<name>A0A9P6DS51_9AGAM</name>
<evidence type="ECO:0000313" key="2">
    <source>
        <dbReference type="EMBL" id="KAF9509154.1"/>
    </source>
</evidence>
<comment type="caution">
    <text evidence="2">The sequence shown here is derived from an EMBL/GenBank/DDBJ whole genome shotgun (WGS) entry which is preliminary data.</text>
</comment>
<dbReference type="EMBL" id="MU129042">
    <property type="protein sequence ID" value="KAF9509154.1"/>
    <property type="molecule type" value="Genomic_DNA"/>
</dbReference>
<evidence type="ECO:0000256" key="1">
    <source>
        <dbReference type="SAM" id="MobiDB-lite"/>
    </source>
</evidence>